<dbReference type="EMBL" id="MTEJ01000242">
    <property type="protein sequence ID" value="OQX06497.1"/>
    <property type="molecule type" value="Genomic_DNA"/>
</dbReference>
<evidence type="ECO:0000256" key="1">
    <source>
        <dbReference type="SAM" id="Phobius"/>
    </source>
</evidence>
<feature type="transmembrane region" description="Helical" evidence="1">
    <location>
        <begin position="37"/>
        <end position="58"/>
    </location>
</feature>
<dbReference type="PANTHER" id="PTHR30336">
    <property type="entry name" value="INNER MEMBRANE PROTEIN, PROBABLE PERMEASE"/>
    <property type="match status" value="1"/>
</dbReference>
<dbReference type="GO" id="GO:0000270">
    <property type="term" value="P:peptidoglycan metabolic process"/>
    <property type="evidence" value="ECO:0007669"/>
    <property type="project" value="TreeGrafter"/>
</dbReference>
<dbReference type="Gene3D" id="3.40.50.620">
    <property type="entry name" value="HUPs"/>
    <property type="match status" value="1"/>
</dbReference>
<dbReference type="Proteomes" id="UP000192491">
    <property type="component" value="Unassembled WGS sequence"/>
</dbReference>
<accession>A0A1Y1QIH0</accession>
<dbReference type="AlphaFoldDB" id="A0A1Y1QIH0"/>
<keyword evidence="1" id="KW-0812">Transmembrane</keyword>
<keyword evidence="1" id="KW-1133">Transmembrane helix</keyword>
<feature type="transmembrane region" description="Helical" evidence="1">
    <location>
        <begin position="12"/>
        <end position="31"/>
    </location>
</feature>
<dbReference type="InterPro" id="IPR051599">
    <property type="entry name" value="Cell_Envelope_Assoc"/>
</dbReference>
<organism evidence="3 4">
    <name type="scientific">Thiothrix lacustris</name>
    <dbReference type="NCBI Taxonomy" id="525917"/>
    <lineage>
        <taxon>Bacteria</taxon>
        <taxon>Pseudomonadati</taxon>
        <taxon>Pseudomonadota</taxon>
        <taxon>Gammaproteobacteria</taxon>
        <taxon>Thiotrichales</taxon>
        <taxon>Thiotrichaceae</taxon>
        <taxon>Thiothrix</taxon>
    </lineage>
</organism>
<protein>
    <recommendedName>
        <fullName evidence="2">DUF218 domain-containing protein</fullName>
    </recommendedName>
</protein>
<evidence type="ECO:0000313" key="4">
    <source>
        <dbReference type="Proteomes" id="UP000192491"/>
    </source>
</evidence>
<dbReference type="InterPro" id="IPR014729">
    <property type="entry name" value="Rossmann-like_a/b/a_fold"/>
</dbReference>
<dbReference type="PANTHER" id="PTHR30336:SF4">
    <property type="entry name" value="ENVELOPE BIOGENESIS FACTOR ELYC"/>
    <property type="match status" value="1"/>
</dbReference>
<dbReference type="Pfam" id="PF02698">
    <property type="entry name" value="DUF218"/>
    <property type="match status" value="1"/>
</dbReference>
<feature type="domain" description="DUF218" evidence="2">
    <location>
        <begin position="83"/>
        <end position="244"/>
    </location>
</feature>
<keyword evidence="1" id="KW-0472">Membrane</keyword>
<gene>
    <name evidence="3" type="ORF">BWK73_30740</name>
</gene>
<evidence type="ECO:0000313" key="3">
    <source>
        <dbReference type="EMBL" id="OQX06497.1"/>
    </source>
</evidence>
<dbReference type="GO" id="GO:0043164">
    <property type="term" value="P:Gram-negative-bacterium-type cell wall biogenesis"/>
    <property type="evidence" value="ECO:0007669"/>
    <property type="project" value="TreeGrafter"/>
</dbReference>
<reference evidence="3 4" key="1">
    <citation type="submission" date="2017-01" db="EMBL/GenBank/DDBJ databases">
        <title>Novel large sulfur bacteria in the metagenomes of groundwater-fed chemosynthetic microbial mats in the Lake Huron basin.</title>
        <authorList>
            <person name="Sharrar A.M."/>
            <person name="Flood B.E."/>
            <person name="Bailey J.V."/>
            <person name="Jones D.S."/>
            <person name="Biddanda B."/>
            <person name="Ruberg S.A."/>
            <person name="Marcus D.N."/>
            <person name="Dick G.J."/>
        </authorList>
    </citation>
    <scope>NUCLEOTIDE SEQUENCE [LARGE SCALE GENOMIC DNA]</scope>
    <source>
        <strain evidence="3">A8</strain>
    </source>
</reference>
<dbReference type="InterPro" id="IPR003848">
    <property type="entry name" value="DUF218"/>
</dbReference>
<comment type="caution">
    <text evidence="3">The sequence shown here is derived from an EMBL/GenBank/DDBJ whole genome shotgun (WGS) entry which is preliminary data.</text>
</comment>
<sequence length="253" mass="27188">MFLFKKLLTSSLMPLSLTVLLLVVGLLLLWFSRRQILGKTLVTMGVMLLLVLGYGWGFSPALKALERKYPPVVDASNLAGLKWVVVLGGGTSSDAALPLATRLTEASLARLVEGVRLYRQMPGATLLVSGGSVFGYGSDADAMQALAIGLGVNPADIVLDMESPDTETQAKLIRTMVGNERVVLVTSASHMPRSVGLFERAGVGVLLAPTHYLVQDNTGFSPTDVFPSHKGFLEAQRVVHEELGMLWGRLRGQ</sequence>
<proteinExistence type="predicted"/>
<evidence type="ECO:0000259" key="2">
    <source>
        <dbReference type="Pfam" id="PF02698"/>
    </source>
</evidence>
<dbReference type="CDD" id="cd06259">
    <property type="entry name" value="YdcF-like"/>
    <property type="match status" value="1"/>
</dbReference>
<name>A0A1Y1QIH0_9GAMM</name>
<dbReference type="GO" id="GO:0005886">
    <property type="term" value="C:plasma membrane"/>
    <property type="evidence" value="ECO:0007669"/>
    <property type="project" value="TreeGrafter"/>
</dbReference>